<evidence type="ECO:0000259" key="10">
    <source>
        <dbReference type="Pfam" id="PF00920"/>
    </source>
</evidence>
<evidence type="ECO:0000313" key="13">
    <source>
        <dbReference type="Proteomes" id="UP001062901"/>
    </source>
</evidence>
<dbReference type="EMBL" id="BAQD01000087">
    <property type="protein sequence ID" value="GBQ08246.1"/>
    <property type="molecule type" value="Genomic_DNA"/>
</dbReference>
<comment type="caution">
    <text evidence="12">The sequence shown here is derived from an EMBL/GenBank/DDBJ whole genome shotgun (WGS) entry which is preliminary data.</text>
</comment>
<protein>
    <recommendedName>
        <fullName evidence="9">Phosphogluconate dehydratase</fullName>
        <ecNumber evidence="9">4.2.1.12</ecNumber>
    </recommendedName>
</protein>
<comment type="similarity">
    <text evidence="1">Belongs to the IlvD/Edd family.</text>
</comment>
<name>A0ABQ0P0H8_9PROT</name>
<sequence>MAHAVAAMPDKDSLIHSKGMNIGIITTFNDMLSAHQPYEHYPEQMKLFAREVGATAQVAGGAPAMCDGVTQGQEGMDMSLFSRDVIAQSTAIGLSHGMFEGMALLGICDKIVPGLLMGALRFGHLPGMLIPSGPMTSGLPNKEKVRIRQLYVQGKIGKEELMQAESESYHSDGTCTFYGTANTNQMMAEFLGLQMPDSSFITVDTPLRQAMTRAGVHRLTEIGFKSKDCRPMAEVVNEKAIVNAIVGLMATGGSTNHTIHIPAVARAAGIIVNWEDFERLSDAVPTMAKIYPSGPSDVNKFNDVGGLPTVIRELMQADMLHRDVMTVAKNGLADYAQRATLGADKKVAYVPAAPSTDPEILRGMADPFHPGGGIKLVKGNLGRGVYKSSAVSEDRMTIEAPVRVFDTQHAVKRAQQAGELDKDVIVVVIGQGPRANGMPELHGLIPSLGVQMDRGFKVALVTDGRLSGASGKVPAAVHVGPEAQMGGPLACLRDGDIVRLCAKTGQLEVLMDAKEWEARTPTKPHRAPLGTGRELFAITREVSPPAEEGGSAMQYMMDREIAEVGDDIDEGTEV</sequence>
<dbReference type="PROSITE" id="PS00887">
    <property type="entry name" value="ILVD_EDD_2"/>
    <property type="match status" value="1"/>
</dbReference>
<keyword evidence="13" id="KW-1185">Reference proteome</keyword>
<evidence type="ECO:0000256" key="4">
    <source>
        <dbReference type="ARBA" id="ARBA00023004"/>
    </source>
</evidence>
<reference evidence="12" key="1">
    <citation type="submission" date="2013-04" db="EMBL/GenBank/DDBJ databases">
        <title>The genome sequencing project of 58 acetic acid bacteria.</title>
        <authorList>
            <person name="Okamoto-Kainuma A."/>
            <person name="Ishikawa M."/>
            <person name="Umino S."/>
            <person name="Koizumi Y."/>
            <person name="Shiwa Y."/>
            <person name="Yoshikawa H."/>
            <person name="Matsutani M."/>
            <person name="Matsushita K."/>
        </authorList>
    </citation>
    <scope>NUCLEOTIDE SEQUENCE</scope>
    <source>
        <strain evidence="12">DSM 15669</strain>
    </source>
</reference>
<dbReference type="Gene3D" id="3.50.30.80">
    <property type="entry name" value="IlvD/EDD C-terminal domain-like"/>
    <property type="match status" value="1"/>
</dbReference>
<dbReference type="InterPro" id="IPR020558">
    <property type="entry name" value="DiOHA_6PGluconate_deHydtase_CS"/>
</dbReference>
<dbReference type="PANTHER" id="PTHR43661">
    <property type="entry name" value="D-XYLONATE DEHYDRATASE"/>
    <property type="match status" value="1"/>
</dbReference>
<dbReference type="PANTHER" id="PTHR43661:SF1">
    <property type="entry name" value="PHOSPHOGLUCONATE DEHYDRATASE"/>
    <property type="match status" value="1"/>
</dbReference>
<evidence type="ECO:0000256" key="6">
    <source>
        <dbReference type="ARBA" id="ARBA00023064"/>
    </source>
</evidence>
<dbReference type="Proteomes" id="UP001062901">
    <property type="component" value="Unassembled WGS sequence"/>
</dbReference>
<keyword evidence="3" id="KW-0479">Metal-binding</keyword>
<evidence type="ECO:0000259" key="11">
    <source>
        <dbReference type="Pfam" id="PF24877"/>
    </source>
</evidence>
<dbReference type="NCBIfam" id="TIGR01196">
    <property type="entry name" value="edd"/>
    <property type="match status" value="1"/>
</dbReference>
<evidence type="ECO:0000256" key="8">
    <source>
        <dbReference type="ARBA" id="ARBA00023277"/>
    </source>
</evidence>
<keyword evidence="6" id="KW-0311">Gluconate utilization</keyword>
<accession>A0ABQ0P0H8</accession>
<dbReference type="EC" id="4.2.1.12" evidence="9"/>
<dbReference type="PROSITE" id="PS00886">
    <property type="entry name" value="ILVD_EDD_1"/>
    <property type="match status" value="1"/>
</dbReference>
<evidence type="ECO:0000256" key="7">
    <source>
        <dbReference type="ARBA" id="ARBA00023239"/>
    </source>
</evidence>
<dbReference type="SUPFAM" id="SSF52016">
    <property type="entry name" value="LeuD/IlvD-like"/>
    <property type="match status" value="1"/>
</dbReference>
<keyword evidence="8" id="KW-0119">Carbohydrate metabolism</keyword>
<evidence type="ECO:0000256" key="5">
    <source>
        <dbReference type="ARBA" id="ARBA00023014"/>
    </source>
</evidence>
<keyword evidence="2" id="KW-0004">4Fe-4S</keyword>
<feature type="domain" description="Dihydroxy-acid/6-phosphogluconate dehydratase N-terminal" evidence="10">
    <location>
        <begin position="21"/>
        <end position="334"/>
    </location>
</feature>
<dbReference type="Pfam" id="PF00920">
    <property type="entry name" value="ILVD_EDD_N"/>
    <property type="match status" value="1"/>
</dbReference>
<keyword evidence="5" id="KW-0411">Iron-sulfur</keyword>
<keyword evidence="4" id="KW-0408">Iron</keyword>
<dbReference type="InterPro" id="IPR004786">
    <property type="entry name" value="6-phosphgluc_deHydtase"/>
</dbReference>
<evidence type="ECO:0000313" key="12">
    <source>
        <dbReference type="EMBL" id="GBQ08246.1"/>
    </source>
</evidence>
<proteinExistence type="inferred from homology"/>
<feature type="domain" description="Dihydroxy-acid/6-phosphogluconate dehydratase C-terminal" evidence="11">
    <location>
        <begin position="359"/>
        <end position="549"/>
    </location>
</feature>
<dbReference type="SUPFAM" id="SSF143975">
    <property type="entry name" value="IlvD/EDD N-terminal domain-like"/>
    <property type="match status" value="1"/>
</dbReference>
<dbReference type="InterPro" id="IPR000581">
    <property type="entry name" value="ILV_EDD_N"/>
</dbReference>
<evidence type="ECO:0000256" key="2">
    <source>
        <dbReference type="ARBA" id="ARBA00022485"/>
    </source>
</evidence>
<keyword evidence="7" id="KW-0456">Lyase</keyword>
<dbReference type="InterPro" id="IPR042096">
    <property type="entry name" value="Dihydro-acid_dehy_C"/>
</dbReference>
<evidence type="ECO:0000256" key="1">
    <source>
        <dbReference type="ARBA" id="ARBA00006486"/>
    </source>
</evidence>
<organism evidence="12 13">
    <name type="scientific">Saccharibacter floricola DSM 15669</name>
    <dbReference type="NCBI Taxonomy" id="1123227"/>
    <lineage>
        <taxon>Bacteria</taxon>
        <taxon>Pseudomonadati</taxon>
        <taxon>Pseudomonadota</taxon>
        <taxon>Alphaproteobacteria</taxon>
        <taxon>Acetobacterales</taxon>
        <taxon>Acetobacteraceae</taxon>
        <taxon>Saccharibacter</taxon>
    </lineage>
</organism>
<evidence type="ECO:0000256" key="9">
    <source>
        <dbReference type="NCBIfam" id="TIGR01196"/>
    </source>
</evidence>
<gene>
    <name evidence="12" type="ORF">AA15669_1698</name>
</gene>
<dbReference type="InterPro" id="IPR056740">
    <property type="entry name" value="ILV_EDD_C"/>
</dbReference>
<dbReference type="Pfam" id="PF24877">
    <property type="entry name" value="ILV_EDD_C"/>
    <property type="match status" value="1"/>
</dbReference>
<evidence type="ECO:0000256" key="3">
    <source>
        <dbReference type="ARBA" id="ARBA00022723"/>
    </source>
</evidence>
<dbReference type="InterPro" id="IPR037237">
    <property type="entry name" value="IlvD/EDD_N"/>
</dbReference>